<evidence type="ECO:0000259" key="1">
    <source>
        <dbReference type="Pfam" id="PF01738"/>
    </source>
</evidence>
<proteinExistence type="predicted"/>
<protein>
    <recommendedName>
        <fullName evidence="1">Dienelactone hydrolase domain-containing protein</fullName>
    </recommendedName>
</protein>
<dbReference type="AlphaFoldDB" id="A0A8S2QVN4"/>
<dbReference type="InterPro" id="IPR029058">
    <property type="entry name" value="AB_hydrolase_fold"/>
</dbReference>
<evidence type="ECO:0000313" key="2">
    <source>
        <dbReference type="EMBL" id="CAF1314922.1"/>
    </source>
</evidence>
<dbReference type="GO" id="GO:0016787">
    <property type="term" value="F:hydrolase activity"/>
    <property type="evidence" value="ECO:0007669"/>
    <property type="project" value="InterPro"/>
</dbReference>
<dbReference type="PANTHER" id="PTHR47668:SF1">
    <property type="entry name" value="DIENELACTONE HYDROLASE DOMAIN-CONTAINING PROTEIN-RELATED"/>
    <property type="match status" value="1"/>
</dbReference>
<reference evidence="3" key="1">
    <citation type="submission" date="2021-02" db="EMBL/GenBank/DDBJ databases">
        <authorList>
            <person name="Nowell W R."/>
        </authorList>
    </citation>
    <scope>NUCLEOTIDE SEQUENCE</scope>
</reference>
<name>A0A8S2QVN4_9BILA</name>
<gene>
    <name evidence="2" type="ORF">OVA965_LOCUS29162</name>
    <name evidence="3" type="ORF">TMI583_LOCUS29926</name>
</gene>
<dbReference type="Pfam" id="PF09619">
    <property type="entry name" value="YscW"/>
    <property type="match status" value="1"/>
</dbReference>
<feature type="domain" description="Dienelactone hydrolase" evidence="1">
    <location>
        <begin position="156"/>
        <end position="361"/>
    </location>
</feature>
<dbReference type="PANTHER" id="PTHR47668">
    <property type="entry name" value="DIENELACTONE HYDROLASE FAMILY PROTEIN (AFU_ORTHOLOGUE AFUA_6G01940)"/>
    <property type="match status" value="1"/>
</dbReference>
<dbReference type="Gene3D" id="3.40.50.1820">
    <property type="entry name" value="alpha/beta hydrolase"/>
    <property type="match status" value="1"/>
</dbReference>
<evidence type="ECO:0000313" key="3">
    <source>
        <dbReference type="EMBL" id="CAF4123636.1"/>
    </source>
</evidence>
<comment type="caution">
    <text evidence="3">The sequence shown here is derived from an EMBL/GenBank/DDBJ whole genome shotgun (WGS) entry which is preliminary data.</text>
</comment>
<dbReference type="EMBL" id="CAJNOK010020352">
    <property type="protein sequence ID" value="CAF1314922.1"/>
    <property type="molecule type" value="Genomic_DNA"/>
</dbReference>
<dbReference type="InterPro" id="IPR002925">
    <property type="entry name" value="Dienelactn_hydro"/>
</dbReference>
<sequence>MRYCVTRKVTQKSVKVTQITLRPTILHGNASYYGASTPKIPGRSKLFVDLKNDRGKVLAKSSSNAKKFPIKFQLKYSADKLDKNSNYSLTASIKSANKKLLYANNVDMPLILYGNSKTTHVHVQMVDSVPSYAKYRKGVIHNINDLKVYDVGQNSSSSSMAVIILYDALGFNIEQTRMFAERLAAETNARVLMPDFFRGNALPYSALHPYQPKVVTTWIEKSPSWTMIEKELKMLSKELRASGKIKKLAVIGFCWGGFHVVKACSEPQLVDSGISIHGSMLNMTNPNQIQKPIMFLKGNNDPSLNEIKAVLDKKPFGSKCEYKNYENMAHGFVTAKANFHSKENVEAIDDVHQKCIKFLKNTT</sequence>
<organism evidence="3 4">
    <name type="scientific">Didymodactylos carnosus</name>
    <dbReference type="NCBI Taxonomy" id="1234261"/>
    <lineage>
        <taxon>Eukaryota</taxon>
        <taxon>Metazoa</taxon>
        <taxon>Spiralia</taxon>
        <taxon>Gnathifera</taxon>
        <taxon>Rotifera</taxon>
        <taxon>Eurotatoria</taxon>
        <taxon>Bdelloidea</taxon>
        <taxon>Philodinida</taxon>
        <taxon>Philodinidae</taxon>
        <taxon>Didymodactylos</taxon>
    </lineage>
</organism>
<dbReference type="Proteomes" id="UP000682733">
    <property type="component" value="Unassembled WGS sequence"/>
</dbReference>
<dbReference type="Proteomes" id="UP000677228">
    <property type="component" value="Unassembled WGS sequence"/>
</dbReference>
<dbReference type="InterPro" id="IPR039366">
    <property type="entry name" value="Pilotin"/>
</dbReference>
<accession>A0A8S2QVN4</accession>
<dbReference type="Pfam" id="PF01738">
    <property type="entry name" value="DLH"/>
    <property type="match status" value="1"/>
</dbReference>
<dbReference type="SUPFAM" id="SSF53474">
    <property type="entry name" value="alpha/beta-Hydrolases"/>
    <property type="match status" value="1"/>
</dbReference>
<evidence type="ECO:0000313" key="4">
    <source>
        <dbReference type="Proteomes" id="UP000682733"/>
    </source>
</evidence>
<dbReference type="EMBL" id="CAJOBA010041944">
    <property type="protein sequence ID" value="CAF4123636.1"/>
    <property type="molecule type" value="Genomic_DNA"/>
</dbReference>